<gene>
    <name evidence="2" type="ORF">F4562_005359</name>
</gene>
<dbReference type="Pfam" id="PF01047">
    <property type="entry name" value="MarR"/>
    <property type="match status" value="1"/>
</dbReference>
<dbReference type="GO" id="GO:0003677">
    <property type="term" value="F:DNA binding"/>
    <property type="evidence" value="ECO:0007669"/>
    <property type="project" value="UniProtKB-KW"/>
</dbReference>
<feature type="domain" description="HTH marR-type" evidence="1">
    <location>
        <begin position="39"/>
        <end position="172"/>
    </location>
</feature>
<dbReference type="RefSeq" id="WP_311734138.1">
    <property type="nucleotide sequence ID" value="NZ_JACHMP010000001.1"/>
</dbReference>
<dbReference type="PRINTS" id="PR00598">
    <property type="entry name" value="HTHMARR"/>
</dbReference>
<dbReference type="GO" id="GO:0006950">
    <property type="term" value="P:response to stress"/>
    <property type="evidence" value="ECO:0007669"/>
    <property type="project" value="TreeGrafter"/>
</dbReference>
<dbReference type="PANTHER" id="PTHR33164:SF103">
    <property type="entry name" value="REGULATORY PROTEIN MARR"/>
    <property type="match status" value="1"/>
</dbReference>
<organism evidence="2 3">
    <name type="scientific">Streptosporangium becharense</name>
    <dbReference type="NCBI Taxonomy" id="1816182"/>
    <lineage>
        <taxon>Bacteria</taxon>
        <taxon>Bacillati</taxon>
        <taxon>Actinomycetota</taxon>
        <taxon>Actinomycetes</taxon>
        <taxon>Streptosporangiales</taxon>
        <taxon>Streptosporangiaceae</taxon>
        <taxon>Streptosporangium</taxon>
    </lineage>
</organism>
<accession>A0A7W9MIJ6</accession>
<keyword evidence="3" id="KW-1185">Reference proteome</keyword>
<dbReference type="PROSITE" id="PS50995">
    <property type="entry name" value="HTH_MARR_2"/>
    <property type="match status" value="1"/>
</dbReference>
<comment type="caution">
    <text evidence="2">The sequence shown here is derived from an EMBL/GenBank/DDBJ whole genome shotgun (WGS) entry which is preliminary data.</text>
</comment>
<evidence type="ECO:0000313" key="3">
    <source>
        <dbReference type="Proteomes" id="UP000540685"/>
    </source>
</evidence>
<dbReference type="EMBL" id="JACHMP010000001">
    <property type="protein sequence ID" value="MBB5822297.1"/>
    <property type="molecule type" value="Genomic_DNA"/>
</dbReference>
<dbReference type="InterPro" id="IPR036388">
    <property type="entry name" value="WH-like_DNA-bd_sf"/>
</dbReference>
<dbReference type="Gene3D" id="1.10.10.10">
    <property type="entry name" value="Winged helix-like DNA-binding domain superfamily/Winged helix DNA-binding domain"/>
    <property type="match status" value="1"/>
</dbReference>
<dbReference type="SMART" id="SM00347">
    <property type="entry name" value="HTH_MARR"/>
    <property type="match status" value="1"/>
</dbReference>
<dbReference type="PROSITE" id="PS51257">
    <property type="entry name" value="PROKAR_LIPOPROTEIN"/>
    <property type="match status" value="1"/>
</dbReference>
<dbReference type="InterPro" id="IPR036390">
    <property type="entry name" value="WH_DNA-bd_sf"/>
</dbReference>
<dbReference type="PANTHER" id="PTHR33164">
    <property type="entry name" value="TRANSCRIPTIONAL REGULATOR, MARR FAMILY"/>
    <property type="match status" value="1"/>
</dbReference>
<sequence>MGTEVRWVLGCGGHRGSVGIGVWWALGCGGHWDRFGAVEKELAELVHGVGHRLRRGYADRLGPLGLSPGQARALRAIVDADPPLRMVQLAERLRIVPRSVTPVIDALEEAGLVRREVDPANRRSTLLVVTPEGLERYARVREARGQVAEELFSVLTAGQRDRLRELLELVDAQPAPPPRSPARPGGPL</sequence>
<evidence type="ECO:0000259" key="1">
    <source>
        <dbReference type="PROSITE" id="PS50995"/>
    </source>
</evidence>
<dbReference type="InterPro" id="IPR039422">
    <property type="entry name" value="MarR/SlyA-like"/>
</dbReference>
<dbReference type="GO" id="GO:0003700">
    <property type="term" value="F:DNA-binding transcription factor activity"/>
    <property type="evidence" value="ECO:0007669"/>
    <property type="project" value="InterPro"/>
</dbReference>
<evidence type="ECO:0000313" key="2">
    <source>
        <dbReference type="EMBL" id="MBB5822297.1"/>
    </source>
</evidence>
<keyword evidence="2" id="KW-0238">DNA-binding</keyword>
<protein>
    <submittedName>
        <fullName evidence="2">DNA-binding MarR family transcriptional regulator</fullName>
    </submittedName>
</protein>
<reference evidence="2 3" key="1">
    <citation type="submission" date="2020-08" db="EMBL/GenBank/DDBJ databases">
        <title>Sequencing the genomes of 1000 actinobacteria strains.</title>
        <authorList>
            <person name="Klenk H.-P."/>
        </authorList>
    </citation>
    <scope>NUCLEOTIDE SEQUENCE [LARGE SCALE GENOMIC DNA]</scope>
    <source>
        <strain evidence="2 3">DSM 46887</strain>
    </source>
</reference>
<dbReference type="SUPFAM" id="SSF46785">
    <property type="entry name" value="Winged helix' DNA-binding domain"/>
    <property type="match status" value="1"/>
</dbReference>
<dbReference type="AlphaFoldDB" id="A0A7W9MIJ6"/>
<dbReference type="InterPro" id="IPR000835">
    <property type="entry name" value="HTH_MarR-typ"/>
</dbReference>
<proteinExistence type="predicted"/>
<name>A0A7W9MIJ6_9ACTN</name>
<dbReference type="Proteomes" id="UP000540685">
    <property type="component" value="Unassembled WGS sequence"/>
</dbReference>